<dbReference type="Proteomes" id="UP000593562">
    <property type="component" value="Unassembled WGS sequence"/>
</dbReference>
<dbReference type="PANTHER" id="PTHR44259:SF114">
    <property type="entry name" value="OS06G0707300 PROTEIN"/>
    <property type="match status" value="1"/>
</dbReference>
<dbReference type="Gene3D" id="1.20.1280.50">
    <property type="match status" value="1"/>
</dbReference>
<dbReference type="AlphaFoldDB" id="A0A7J7CST6"/>
<protein>
    <recommendedName>
        <fullName evidence="5">F-box domain-containing protein</fullName>
    </recommendedName>
</protein>
<dbReference type="InterPro" id="IPR001810">
    <property type="entry name" value="F-box_dom"/>
</dbReference>
<dbReference type="CDD" id="cd09917">
    <property type="entry name" value="F-box_SF"/>
    <property type="match status" value="1"/>
</dbReference>
<dbReference type="PANTHER" id="PTHR44259">
    <property type="entry name" value="OS07G0183000 PROTEIN-RELATED"/>
    <property type="match status" value="1"/>
</dbReference>
<feature type="domain" description="KIB1-4 beta-propeller" evidence="2">
    <location>
        <begin position="94"/>
        <end position="238"/>
    </location>
</feature>
<organism evidence="3 4">
    <name type="scientific">Tripterygium wilfordii</name>
    <name type="common">Thunder God vine</name>
    <dbReference type="NCBI Taxonomy" id="458696"/>
    <lineage>
        <taxon>Eukaryota</taxon>
        <taxon>Viridiplantae</taxon>
        <taxon>Streptophyta</taxon>
        <taxon>Embryophyta</taxon>
        <taxon>Tracheophyta</taxon>
        <taxon>Spermatophyta</taxon>
        <taxon>Magnoliopsida</taxon>
        <taxon>eudicotyledons</taxon>
        <taxon>Gunneridae</taxon>
        <taxon>Pentapetalae</taxon>
        <taxon>rosids</taxon>
        <taxon>fabids</taxon>
        <taxon>Celastrales</taxon>
        <taxon>Celastraceae</taxon>
        <taxon>Tripterygium</taxon>
    </lineage>
</organism>
<accession>A0A7J7CST6</accession>
<proteinExistence type="predicted"/>
<keyword evidence="4" id="KW-1185">Reference proteome</keyword>
<gene>
    <name evidence="3" type="ORF">HS088_TW13G00028</name>
</gene>
<sequence length="355" mass="41226">MVSASATERERERVEEDRRYWSDLPYDLLMCIAKKLPLDDHLSFRWVCKDWYSVSKIYCQLNIPESLTESLWLIFSTKGRGRRRRWKIGDPRSGRTYFINDPLICARKSRCLVSKHGWLLLLVFSSGPSPSLCFFNPLSRARIDLPWCDTFSGLNWVDRKDPVLPVFAISSPPTSPDCIVWSIRMFSRGYEYYETSMIERGESVWKTKISETKGVIGPILHALFYKGIFYWKTRQSTLPLPPHYSNSSWEAKKDRFAVKVFTDQALNCIFSPEECEKIITIPPEKEVGRKLGEKAHFWADGMPVGACCASVEDGSKFVGWHFWDKRSCPHTCGNPRGKCIWIEPRWTPPSQDLKW</sequence>
<dbReference type="InterPro" id="IPR005174">
    <property type="entry name" value="KIB1-4_b-propeller"/>
</dbReference>
<evidence type="ECO:0000313" key="3">
    <source>
        <dbReference type="EMBL" id="KAF5737150.1"/>
    </source>
</evidence>
<comment type="caution">
    <text evidence="3">The sequence shown here is derived from an EMBL/GenBank/DDBJ whole genome shotgun (WGS) entry which is preliminary data.</text>
</comment>
<evidence type="ECO:0008006" key="5">
    <source>
        <dbReference type="Google" id="ProtNLM"/>
    </source>
</evidence>
<dbReference type="InterPro" id="IPR036047">
    <property type="entry name" value="F-box-like_dom_sf"/>
</dbReference>
<evidence type="ECO:0000259" key="1">
    <source>
        <dbReference type="Pfam" id="PF00646"/>
    </source>
</evidence>
<dbReference type="EMBL" id="JAAARO010000013">
    <property type="protein sequence ID" value="KAF5737150.1"/>
    <property type="molecule type" value="Genomic_DNA"/>
</dbReference>
<dbReference type="InterPro" id="IPR050942">
    <property type="entry name" value="F-box_BR-signaling"/>
</dbReference>
<dbReference type="Pfam" id="PF00646">
    <property type="entry name" value="F-box"/>
    <property type="match status" value="1"/>
</dbReference>
<name>A0A7J7CST6_TRIWF</name>
<dbReference type="Pfam" id="PF03478">
    <property type="entry name" value="Beta-prop_KIB1-4"/>
    <property type="match status" value="1"/>
</dbReference>
<feature type="domain" description="F-box" evidence="1">
    <location>
        <begin position="21"/>
        <end position="56"/>
    </location>
</feature>
<evidence type="ECO:0000259" key="2">
    <source>
        <dbReference type="Pfam" id="PF03478"/>
    </source>
</evidence>
<dbReference type="InParanoid" id="A0A7J7CST6"/>
<reference evidence="3 4" key="1">
    <citation type="journal article" date="2020" name="Nat. Commun.">
        <title>Genome of Tripterygium wilfordii and identification of cytochrome P450 involved in triptolide biosynthesis.</title>
        <authorList>
            <person name="Tu L."/>
            <person name="Su P."/>
            <person name="Zhang Z."/>
            <person name="Gao L."/>
            <person name="Wang J."/>
            <person name="Hu T."/>
            <person name="Zhou J."/>
            <person name="Zhang Y."/>
            <person name="Zhao Y."/>
            <person name="Liu Y."/>
            <person name="Song Y."/>
            <person name="Tong Y."/>
            <person name="Lu Y."/>
            <person name="Yang J."/>
            <person name="Xu C."/>
            <person name="Jia M."/>
            <person name="Peters R.J."/>
            <person name="Huang L."/>
            <person name="Gao W."/>
        </authorList>
    </citation>
    <scope>NUCLEOTIDE SEQUENCE [LARGE SCALE GENOMIC DNA]</scope>
    <source>
        <strain evidence="4">cv. XIE 37</strain>
        <tissue evidence="3">Leaf</tissue>
    </source>
</reference>
<dbReference type="SUPFAM" id="SSF81383">
    <property type="entry name" value="F-box domain"/>
    <property type="match status" value="1"/>
</dbReference>
<evidence type="ECO:0000313" key="4">
    <source>
        <dbReference type="Proteomes" id="UP000593562"/>
    </source>
</evidence>